<gene>
    <name evidence="2" type="ORF">FB391_2798</name>
</gene>
<evidence type="ECO:0000313" key="2">
    <source>
        <dbReference type="EMBL" id="TQM24285.1"/>
    </source>
</evidence>
<dbReference type="EMBL" id="VFPE01000004">
    <property type="protein sequence ID" value="TQM24285.1"/>
    <property type="molecule type" value="Genomic_DNA"/>
</dbReference>
<keyword evidence="2" id="KW-0808">Transferase</keyword>
<comment type="caution">
    <text evidence="2">The sequence shown here is derived from an EMBL/GenBank/DDBJ whole genome shotgun (WGS) entry which is preliminary data.</text>
</comment>
<sequence length="300" mass="32543">MTVGGHTPPSTPFDDVEVVVVAYGAPELLRDALAPVRGFAVTVVDNSSMPEIALIAAEAGAAYWDPEANLGFGAGVNYALARRRRPGADVLLLNPDAVVSAEVVERLHRALHAEPCIATVGPVQTHPDGSRQQVAWPYPRPVQFLADAVMLGRLVPSGPRYVVGSVLLMNAAALDEVGGFDESFFLYAEETDWEYRAHLAGWRNVVVDDVTALHVGAGTSSDTDRREVYLHAGLERFLRKHHGRWGWQVARWSVVVGGIPRVLVFRGARGRAARARMELFRRGPVAVEASIRRGAQDTAS</sequence>
<name>A0A543ERT8_9MICO</name>
<evidence type="ECO:0000259" key="1">
    <source>
        <dbReference type="Pfam" id="PF13632"/>
    </source>
</evidence>
<dbReference type="PANTHER" id="PTHR43179">
    <property type="entry name" value="RHAMNOSYLTRANSFERASE WBBL"/>
    <property type="match status" value="1"/>
</dbReference>
<dbReference type="InterPro" id="IPR029044">
    <property type="entry name" value="Nucleotide-diphossugar_trans"/>
</dbReference>
<protein>
    <submittedName>
        <fullName evidence="2">N-acetylglucosaminyl-diphospho-decaprenol L-rhamnosyltransferase</fullName>
    </submittedName>
</protein>
<evidence type="ECO:0000313" key="3">
    <source>
        <dbReference type="Proteomes" id="UP000320235"/>
    </source>
</evidence>
<dbReference type="Pfam" id="PF13632">
    <property type="entry name" value="Glyco_trans_2_3"/>
    <property type="match status" value="1"/>
</dbReference>
<keyword evidence="3" id="KW-1185">Reference proteome</keyword>
<dbReference type="GO" id="GO:0016740">
    <property type="term" value="F:transferase activity"/>
    <property type="evidence" value="ECO:0007669"/>
    <property type="project" value="UniProtKB-KW"/>
</dbReference>
<dbReference type="SUPFAM" id="SSF53448">
    <property type="entry name" value="Nucleotide-diphospho-sugar transferases"/>
    <property type="match status" value="1"/>
</dbReference>
<dbReference type="Proteomes" id="UP000320235">
    <property type="component" value="Unassembled WGS sequence"/>
</dbReference>
<proteinExistence type="predicted"/>
<reference evidence="2 3" key="1">
    <citation type="submission" date="2019-06" db="EMBL/GenBank/DDBJ databases">
        <title>Sequencing the genomes of 1000 actinobacteria strains.</title>
        <authorList>
            <person name="Klenk H.-P."/>
        </authorList>
    </citation>
    <scope>NUCLEOTIDE SEQUENCE [LARGE SCALE GENOMIC DNA]</scope>
    <source>
        <strain evidence="2 3">DSM 105492</strain>
    </source>
</reference>
<dbReference type="Gene3D" id="3.90.550.10">
    <property type="entry name" value="Spore Coat Polysaccharide Biosynthesis Protein SpsA, Chain A"/>
    <property type="match status" value="1"/>
</dbReference>
<dbReference type="PANTHER" id="PTHR43179:SF7">
    <property type="entry name" value="RHAMNOSYLTRANSFERASE WBBL"/>
    <property type="match status" value="1"/>
</dbReference>
<organism evidence="2 3">
    <name type="scientific">Microbacterium kyungheense</name>
    <dbReference type="NCBI Taxonomy" id="1263636"/>
    <lineage>
        <taxon>Bacteria</taxon>
        <taxon>Bacillati</taxon>
        <taxon>Actinomycetota</taxon>
        <taxon>Actinomycetes</taxon>
        <taxon>Micrococcales</taxon>
        <taxon>Microbacteriaceae</taxon>
        <taxon>Microbacterium</taxon>
    </lineage>
</organism>
<accession>A0A543ERT8</accession>
<dbReference type="InterPro" id="IPR001173">
    <property type="entry name" value="Glyco_trans_2-like"/>
</dbReference>
<feature type="domain" description="Glycosyltransferase 2-like" evidence="1">
    <location>
        <begin position="90"/>
        <end position="230"/>
    </location>
</feature>
<dbReference type="RefSeq" id="WP_185843089.1">
    <property type="nucleotide sequence ID" value="NZ_BAABLH010000016.1"/>
</dbReference>
<dbReference type="AlphaFoldDB" id="A0A543ERT8"/>